<evidence type="ECO:0000256" key="1">
    <source>
        <dbReference type="SAM" id="MobiDB-lite"/>
    </source>
</evidence>
<protein>
    <recommendedName>
        <fullName evidence="2">Acyl-CoA dehydrogenase/oxidase N-terminal domain-containing protein</fullName>
    </recommendedName>
</protein>
<feature type="domain" description="Acyl-CoA dehydrogenase/oxidase N-terminal" evidence="2">
    <location>
        <begin position="8"/>
        <end position="109"/>
    </location>
</feature>
<dbReference type="InterPro" id="IPR009100">
    <property type="entry name" value="AcylCoA_DH/oxidase_NM_dom_sf"/>
</dbReference>
<evidence type="ECO:0000313" key="3">
    <source>
        <dbReference type="EMBL" id="GAA3392338.1"/>
    </source>
</evidence>
<sequence>MSQSMRDAQHIADDVLFPAAIEVERSGRVPKTHLDLLAEKGFYSLAAPEELTTLDLPDYPAVQRVVELLAGGCLTTAFVWVQHHGAMSAAAKTSNETIRAEYLAPLAAGARRAGMAIGAAARPGPPMLRATAVPGGWRFTGTAPWVTGWDMVDTLYVAARQEDDVLVWALVDATESASMTVRPLEMIAVQASRTVTLEFHDHFVPDDRVTALQPRSEYLEGDAESLRFTGSLARGVADRAIRLMGEDGAALSAELASVRERLQQAAPQDVPVGRAVSSEFALRAAAALFVHQGSSSVLIDSHPQRLLREAAFLLNFGTRPTIRQSLLDQLTTPRDHGVGTTPRFDEPHTHP</sequence>
<keyword evidence="4" id="KW-1185">Reference proteome</keyword>
<dbReference type="Proteomes" id="UP001501676">
    <property type="component" value="Unassembled WGS sequence"/>
</dbReference>
<accession>A0ABP6T3L8</accession>
<proteinExistence type="predicted"/>
<dbReference type="InterPro" id="IPR037069">
    <property type="entry name" value="AcylCoA_DH/ox_N_sf"/>
</dbReference>
<reference evidence="4" key="1">
    <citation type="journal article" date="2019" name="Int. J. Syst. Evol. Microbiol.">
        <title>The Global Catalogue of Microorganisms (GCM) 10K type strain sequencing project: providing services to taxonomists for standard genome sequencing and annotation.</title>
        <authorList>
            <consortium name="The Broad Institute Genomics Platform"/>
            <consortium name="The Broad Institute Genome Sequencing Center for Infectious Disease"/>
            <person name="Wu L."/>
            <person name="Ma J."/>
        </authorList>
    </citation>
    <scope>NUCLEOTIDE SEQUENCE [LARGE SCALE GENOMIC DNA]</scope>
    <source>
        <strain evidence="4">JCM 9458</strain>
    </source>
</reference>
<feature type="region of interest" description="Disordered" evidence="1">
    <location>
        <begin position="328"/>
        <end position="351"/>
    </location>
</feature>
<dbReference type="EMBL" id="BAAAYN010000037">
    <property type="protein sequence ID" value="GAA3392338.1"/>
    <property type="molecule type" value="Genomic_DNA"/>
</dbReference>
<dbReference type="InterPro" id="IPR046373">
    <property type="entry name" value="Acyl-CoA_Oxase/DH_mid-dom_sf"/>
</dbReference>
<feature type="compositionally biased region" description="Basic and acidic residues" evidence="1">
    <location>
        <begin position="333"/>
        <end position="351"/>
    </location>
</feature>
<dbReference type="PANTHER" id="PTHR43884:SF12">
    <property type="entry name" value="ISOVALERYL-COA DEHYDROGENASE, MITOCHONDRIAL-RELATED"/>
    <property type="match status" value="1"/>
</dbReference>
<dbReference type="InterPro" id="IPR013786">
    <property type="entry name" value="AcylCoA_DH/ox_N"/>
</dbReference>
<organism evidence="3 4">
    <name type="scientific">Cryptosporangium minutisporangium</name>
    <dbReference type="NCBI Taxonomy" id="113569"/>
    <lineage>
        <taxon>Bacteria</taxon>
        <taxon>Bacillati</taxon>
        <taxon>Actinomycetota</taxon>
        <taxon>Actinomycetes</taxon>
        <taxon>Cryptosporangiales</taxon>
        <taxon>Cryptosporangiaceae</taxon>
        <taxon>Cryptosporangium</taxon>
    </lineage>
</organism>
<comment type="caution">
    <text evidence="3">The sequence shown here is derived from an EMBL/GenBank/DDBJ whole genome shotgun (WGS) entry which is preliminary data.</text>
</comment>
<dbReference type="RefSeq" id="WP_345730986.1">
    <property type="nucleotide sequence ID" value="NZ_BAAAYN010000037.1"/>
</dbReference>
<dbReference type="Gene3D" id="1.10.540.10">
    <property type="entry name" value="Acyl-CoA dehydrogenase/oxidase, N-terminal domain"/>
    <property type="match status" value="1"/>
</dbReference>
<name>A0ABP6T3L8_9ACTN</name>
<evidence type="ECO:0000259" key="2">
    <source>
        <dbReference type="Pfam" id="PF02771"/>
    </source>
</evidence>
<dbReference type="Gene3D" id="2.40.110.10">
    <property type="entry name" value="Butyryl-CoA Dehydrogenase, subunit A, domain 2"/>
    <property type="match status" value="1"/>
</dbReference>
<gene>
    <name evidence="3" type="ORF">GCM10020369_53640</name>
</gene>
<dbReference type="SUPFAM" id="SSF56645">
    <property type="entry name" value="Acyl-CoA dehydrogenase NM domain-like"/>
    <property type="match status" value="1"/>
</dbReference>
<dbReference type="PANTHER" id="PTHR43884">
    <property type="entry name" value="ACYL-COA DEHYDROGENASE"/>
    <property type="match status" value="1"/>
</dbReference>
<evidence type="ECO:0000313" key="4">
    <source>
        <dbReference type="Proteomes" id="UP001501676"/>
    </source>
</evidence>
<dbReference type="Pfam" id="PF02771">
    <property type="entry name" value="Acyl-CoA_dh_N"/>
    <property type="match status" value="1"/>
</dbReference>